<dbReference type="Pfam" id="PF00496">
    <property type="entry name" value="SBP_bac_5"/>
    <property type="match status" value="1"/>
</dbReference>
<evidence type="ECO:0000256" key="3">
    <source>
        <dbReference type="ARBA" id="ARBA00022729"/>
    </source>
</evidence>
<evidence type="ECO:0000259" key="4">
    <source>
        <dbReference type="Pfam" id="PF00496"/>
    </source>
</evidence>
<evidence type="ECO:0000313" key="5">
    <source>
        <dbReference type="EMBL" id="KAF0132469.1"/>
    </source>
</evidence>
<comment type="similarity">
    <text evidence="1">Belongs to the bacterial solute-binding protein 5 family.</text>
</comment>
<sequence>GSYYGGAPLLAEIIYKIIPDENATLVALEAGEVDEAGIPPKDYSRMKKTKGIKIYEYDTLVYTYLGFNMDKPIFKDKKIRQALAYAVNKDQVVSLILKGLGSPAYCPANPVCWWYSNNVSKYQYNPEKAKQLLKEAKAEKLEFTCLVNQGNKEREKAAIILKQQFKKVGVKMNIRVLEWSALLKIINNPKPPKDFDAVIIGWSLGIDPDSFSIWHSSQYPNGLNFIKYSNPKVDDLLELGRITIEREKRKGIYSEMNRIISEDQPYIFLWYPKTIVGIRDRVMGLSKPGPAGMFLNIEKIAVKPKK</sequence>
<evidence type="ECO:0000256" key="2">
    <source>
        <dbReference type="ARBA" id="ARBA00022448"/>
    </source>
</evidence>
<dbReference type="InterPro" id="IPR039424">
    <property type="entry name" value="SBP_5"/>
</dbReference>
<evidence type="ECO:0000256" key="1">
    <source>
        <dbReference type="ARBA" id="ARBA00005695"/>
    </source>
</evidence>
<feature type="non-terminal residue" evidence="5">
    <location>
        <position position="1"/>
    </location>
</feature>
<accession>A0A833NR76</accession>
<dbReference type="Proteomes" id="UP000488506">
    <property type="component" value="Unassembled WGS sequence"/>
</dbReference>
<dbReference type="Gene3D" id="3.40.190.10">
    <property type="entry name" value="Periplasmic binding protein-like II"/>
    <property type="match status" value="1"/>
</dbReference>
<keyword evidence="2" id="KW-0813">Transport</keyword>
<reference evidence="5 6" key="1">
    <citation type="submission" date="2019-12" db="EMBL/GenBank/DDBJ databases">
        <authorList>
            <person name="Wolfe R."/>
            <person name="Danczak R."/>
            <person name="Wilkins M."/>
        </authorList>
    </citation>
    <scope>NUCLEOTIDE SEQUENCE [LARGE SCALE GENOMIC DNA]</scope>
    <source>
        <strain evidence="5">X2_MaxBin.013</strain>
    </source>
</reference>
<organism evidence="5 6">
    <name type="scientific">Candidatus Saganbacteria bacterium</name>
    <dbReference type="NCBI Taxonomy" id="2575572"/>
    <lineage>
        <taxon>Bacteria</taxon>
        <taxon>Bacillati</taxon>
        <taxon>Saganbacteria</taxon>
    </lineage>
</organism>
<dbReference type="EMBL" id="WPAF01000057">
    <property type="protein sequence ID" value="KAF0132469.1"/>
    <property type="molecule type" value="Genomic_DNA"/>
</dbReference>
<dbReference type="GO" id="GO:1904680">
    <property type="term" value="F:peptide transmembrane transporter activity"/>
    <property type="evidence" value="ECO:0007669"/>
    <property type="project" value="TreeGrafter"/>
</dbReference>
<dbReference type="Gene3D" id="3.10.105.10">
    <property type="entry name" value="Dipeptide-binding Protein, Domain 3"/>
    <property type="match status" value="1"/>
</dbReference>
<keyword evidence="3" id="KW-0732">Signal</keyword>
<protein>
    <submittedName>
        <fullName evidence="5">Peptide/nickel transport system substrate-binding protein</fullName>
    </submittedName>
</protein>
<dbReference type="GO" id="GO:0015833">
    <property type="term" value="P:peptide transport"/>
    <property type="evidence" value="ECO:0007669"/>
    <property type="project" value="TreeGrafter"/>
</dbReference>
<dbReference type="SUPFAM" id="SSF53850">
    <property type="entry name" value="Periplasmic binding protein-like II"/>
    <property type="match status" value="1"/>
</dbReference>
<proteinExistence type="inferred from homology"/>
<comment type="caution">
    <text evidence="5">The sequence shown here is derived from an EMBL/GenBank/DDBJ whole genome shotgun (WGS) entry which is preliminary data.</text>
</comment>
<gene>
    <name evidence="5" type="ORF">FD145_1636</name>
</gene>
<dbReference type="PANTHER" id="PTHR30290">
    <property type="entry name" value="PERIPLASMIC BINDING COMPONENT OF ABC TRANSPORTER"/>
    <property type="match status" value="1"/>
</dbReference>
<dbReference type="AlphaFoldDB" id="A0A833NR76"/>
<dbReference type="InterPro" id="IPR000914">
    <property type="entry name" value="SBP_5_dom"/>
</dbReference>
<dbReference type="PANTHER" id="PTHR30290:SF9">
    <property type="entry name" value="OLIGOPEPTIDE-BINDING PROTEIN APPA"/>
    <property type="match status" value="1"/>
</dbReference>
<name>A0A833NR76_UNCSA</name>
<evidence type="ECO:0000313" key="6">
    <source>
        <dbReference type="Proteomes" id="UP000488506"/>
    </source>
</evidence>
<feature type="domain" description="Solute-binding protein family 5" evidence="4">
    <location>
        <begin position="3"/>
        <end position="217"/>
    </location>
</feature>